<reference evidence="2 3" key="1">
    <citation type="submission" date="2020-04" db="EMBL/GenBank/DDBJ databases">
        <title>MicrobeNet Type strains.</title>
        <authorList>
            <person name="Nicholson A.C."/>
        </authorList>
    </citation>
    <scope>NUCLEOTIDE SEQUENCE [LARGE SCALE GENOMIC DNA]</scope>
    <source>
        <strain evidence="2 3">ATCC BAA-787</strain>
    </source>
</reference>
<keyword evidence="3" id="KW-1185">Reference proteome</keyword>
<evidence type="ECO:0000313" key="3">
    <source>
        <dbReference type="Proteomes" id="UP000777774"/>
    </source>
</evidence>
<keyword evidence="1" id="KW-0472">Membrane</keyword>
<organism evidence="2 3">
    <name type="scientific">Cellulomonas septica</name>
    <dbReference type="NCBI Taxonomy" id="285080"/>
    <lineage>
        <taxon>Bacteria</taxon>
        <taxon>Bacillati</taxon>
        <taxon>Actinomycetota</taxon>
        <taxon>Actinomycetes</taxon>
        <taxon>Micrococcales</taxon>
        <taxon>Cellulomonadaceae</taxon>
        <taxon>Cellulomonas</taxon>
    </lineage>
</organism>
<name>A0ABX1K0L6_9CELL</name>
<evidence type="ECO:0008006" key="4">
    <source>
        <dbReference type="Google" id="ProtNLM"/>
    </source>
</evidence>
<dbReference type="EMBL" id="JAAXOY010000274">
    <property type="protein sequence ID" value="NKY40108.1"/>
    <property type="molecule type" value="Genomic_DNA"/>
</dbReference>
<accession>A0ABX1K0L6</accession>
<evidence type="ECO:0000313" key="2">
    <source>
        <dbReference type="EMBL" id="NKY40108.1"/>
    </source>
</evidence>
<comment type="caution">
    <text evidence="2">The sequence shown here is derived from an EMBL/GenBank/DDBJ whole genome shotgun (WGS) entry which is preliminary data.</text>
</comment>
<keyword evidence="1" id="KW-0812">Transmembrane</keyword>
<dbReference type="Proteomes" id="UP000777774">
    <property type="component" value="Unassembled WGS sequence"/>
</dbReference>
<sequence>MRTPDATSLHAALRSVTPRWIRLWPLAAVAAVALAGAAWVAFVVTAGAPAPAISKLTLVLAHVGLPLVVQSVREPGFTTAETRVWRRLSEQVYDPELDGPGQVQGRRSGWYGVAAMLGAGLGLVLSGRVVVPLVVQRTGDATWQGSDDAFFLHLGAVVLGATLGAVLTRSLARSVVRRRHDRRAARARLLEEQLDATCRCRDHHLLAGRSAEGYAAHHLAPVGFASPLPGASVRRCPRTGAWWLTGPVGSWDGHVALRG</sequence>
<feature type="transmembrane region" description="Helical" evidence="1">
    <location>
        <begin position="23"/>
        <end position="46"/>
    </location>
</feature>
<proteinExistence type="predicted"/>
<keyword evidence="1" id="KW-1133">Transmembrane helix</keyword>
<feature type="transmembrane region" description="Helical" evidence="1">
    <location>
        <begin position="52"/>
        <end position="69"/>
    </location>
</feature>
<evidence type="ECO:0000256" key="1">
    <source>
        <dbReference type="SAM" id="Phobius"/>
    </source>
</evidence>
<protein>
    <recommendedName>
        <fullName evidence="4">Sensor domain-containing protein</fullName>
    </recommendedName>
</protein>
<feature type="transmembrane region" description="Helical" evidence="1">
    <location>
        <begin position="150"/>
        <end position="172"/>
    </location>
</feature>
<feature type="transmembrane region" description="Helical" evidence="1">
    <location>
        <begin position="110"/>
        <end position="130"/>
    </location>
</feature>
<gene>
    <name evidence="2" type="ORF">HGA02_11360</name>
</gene>